<dbReference type="EMBL" id="KQ483676">
    <property type="protein sequence ID" value="KYP43256.1"/>
    <property type="molecule type" value="Genomic_DNA"/>
</dbReference>
<dbReference type="InterPro" id="IPR044974">
    <property type="entry name" value="Disease_R_plants"/>
</dbReference>
<dbReference type="InterPro" id="IPR032675">
    <property type="entry name" value="LRR_dom_sf"/>
</dbReference>
<dbReference type="AlphaFoldDB" id="A0A151RL03"/>
<dbReference type="InterPro" id="IPR036390">
    <property type="entry name" value="WH_DNA-bd_sf"/>
</dbReference>
<feature type="domain" description="TIR" evidence="5">
    <location>
        <begin position="17"/>
        <end position="184"/>
    </location>
</feature>
<dbReference type="GO" id="GO:0006952">
    <property type="term" value="P:defense response"/>
    <property type="evidence" value="ECO:0007669"/>
    <property type="project" value="UniProtKB-KW"/>
</dbReference>
<dbReference type="InterPro" id="IPR000157">
    <property type="entry name" value="TIR_dom"/>
</dbReference>
<evidence type="ECO:0000256" key="1">
    <source>
        <dbReference type="ARBA" id="ARBA00022614"/>
    </source>
</evidence>
<dbReference type="GO" id="GO:0043531">
    <property type="term" value="F:ADP binding"/>
    <property type="evidence" value="ECO:0007669"/>
    <property type="project" value="InterPro"/>
</dbReference>
<evidence type="ECO:0000313" key="6">
    <source>
        <dbReference type="EMBL" id="KYP43256.1"/>
    </source>
</evidence>
<dbReference type="SMART" id="SM00255">
    <property type="entry name" value="TIR"/>
    <property type="match status" value="1"/>
</dbReference>
<evidence type="ECO:0000256" key="2">
    <source>
        <dbReference type="ARBA" id="ARBA00022737"/>
    </source>
</evidence>
<keyword evidence="4" id="KW-0520">NAD</keyword>
<dbReference type="InterPro" id="IPR027417">
    <property type="entry name" value="P-loop_NTPase"/>
</dbReference>
<keyword evidence="7" id="KW-1185">Reference proteome</keyword>
<keyword evidence="1" id="KW-0433">Leucine-rich repeat</keyword>
<dbReference type="Gene3D" id="1.10.8.430">
    <property type="entry name" value="Helical domain of apoptotic protease-activating factors"/>
    <property type="match status" value="1"/>
</dbReference>
<evidence type="ECO:0000256" key="3">
    <source>
        <dbReference type="ARBA" id="ARBA00022821"/>
    </source>
</evidence>
<dbReference type="Pfam" id="PF00931">
    <property type="entry name" value="NB-ARC"/>
    <property type="match status" value="1"/>
</dbReference>
<dbReference type="Pfam" id="PF01582">
    <property type="entry name" value="TIR"/>
    <property type="match status" value="1"/>
</dbReference>
<dbReference type="PANTHER" id="PTHR11017">
    <property type="entry name" value="LEUCINE-RICH REPEAT-CONTAINING PROTEIN"/>
    <property type="match status" value="1"/>
</dbReference>
<dbReference type="Proteomes" id="UP000075243">
    <property type="component" value="Unassembled WGS sequence"/>
</dbReference>
<proteinExistence type="predicted"/>
<dbReference type="Gene3D" id="3.80.10.10">
    <property type="entry name" value="Ribonuclease Inhibitor"/>
    <property type="match status" value="2"/>
</dbReference>
<dbReference type="Gene3D" id="3.40.50.10140">
    <property type="entry name" value="Toll/interleukin-1 receptor homology (TIR) domain"/>
    <property type="match status" value="1"/>
</dbReference>
<dbReference type="Pfam" id="PF23282">
    <property type="entry name" value="WHD_ROQ1"/>
    <property type="match status" value="1"/>
</dbReference>
<dbReference type="SUPFAM" id="SSF46785">
    <property type="entry name" value="Winged helix' DNA-binding domain"/>
    <property type="match status" value="1"/>
</dbReference>
<dbReference type="PROSITE" id="PS50104">
    <property type="entry name" value="TIR"/>
    <property type="match status" value="1"/>
</dbReference>
<dbReference type="InterPro" id="IPR042197">
    <property type="entry name" value="Apaf_helical"/>
</dbReference>
<dbReference type="SUPFAM" id="SSF52200">
    <property type="entry name" value="Toll/Interleukin receptor TIR domain"/>
    <property type="match status" value="1"/>
</dbReference>
<accession>A0A151RL03</accession>
<dbReference type="InterPro" id="IPR002182">
    <property type="entry name" value="NB-ARC"/>
</dbReference>
<evidence type="ECO:0000313" key="7">
    <source>
        <dbReference type="Proteomes" id="UP000075243"/>
    </source>
</evidence>
<dbReference type="Gene3D" id="3.40.50.300">
    <property type="entry name" value="P-loop containing nucleotide triphosphate hydrolases"/>
    <property type="match status" value="1"/>
</dbReference>
<dbReference type="Gramene" id="C.cajan_39087.t">
    <property type="protein sequence ID" value="C.cajan_39087.t"/>
    <property type="gene ID" value="C.cajan_39087"/>
</dbReference>
<dbReference type="InterPro" id="IPR058192">
    <property type="entry name" value="WHD_ROQ1-like"/>
</dbReference>
<sequence>MASSSSSSNPSDSIQNYRYDVFMSFRGEDTRNSFVDHLYAHFIRKGLFVFKDDKRLQKGESISEQLRQAIKDSRVSIIVFSKKYASSSWCLDEMAAIADCKQQLKQTVFPVFYDVDPSDVRYQCGVYENDFDLHRRKKFEHDPDKIRRWERAMTDLANSVGWDVRNKPESEEIESIVQAVIKKLGHKFSSFASDLIGIQSRIQTLENMLRLSLKNDDVLILGIWGMGGIGKTTQAAVLYDKISHKFDACCFIENVSKIYRDGGHTAIQKQILRQTLQEKNLEMYSPFEISGIVRNRLHNIKVLIVLDDVDQIEQLQELAINPKFLFKGSRIIVTTRDGHILKSHENHVLHKVSLLNENEARELFLRKAFKNEDQSSSCMELIPEVLKYVQCLPLAIKVMGSFLCTRDAIQWRDALDRLKTNPNDEIMNVLEISLDGLEYEEKEIFLHIACFFKGEREDYVKRILECCGLHPHIGIPRIIEKSLITIRDQEIHMHDMFQELGKKIVRNRFPEEPGSWSRIWRYEDFDQVLMVETGTNNVKAIVLDKKEDILECRVDVLSRMKDLRLLILYHQKFSGSLDSLSHMLRYLLWHSYPFDSLPSNFTAAHIVELNMPNSSIKRVWEGRKKFPNLKRMDLSNSKYLVETTDFFGTPELERLDLSGCISLLQVDPSLGSLGKLAFLSLRNCTNLVSIDFDNGSNLSSLTVLHLSGCTKLEYTPNFTKAENLKYLDFDGCASLAMVNESIGALSGLTFLSLRNCENLVSIPNNINAMRSLQTLDLGGCLKLDDLPVGQVFNSFSLESLIFLDLGFCNLLKVPDAISVLGCLERLNLQGNKFQSVCAMTSLHCLAYLNLSHCHDLIWLPELPSGRESSGGRYFKMVSGSRDHRSGLYLFDCPKLAARRSSLMQHFLSFRQPKLFWLARLIEVCTLQPSLSVLG</sequence>
<keyword evidence="2" id="KW-0677">Repeat</keyword>
<protein>
    <submittedName>
        <fullName evidence="6">TMV resistance protein N</fullName>
    </submittedName>
</protein>
<keyword evidence="3" id="KW-0611">Plant defense</keyword>
<gene>
    <name evidence="6" type="ORF">KK1_035311</name>
</gene>
<dbReference type="PRINTS" id="PR00364">
    <property type="entry name" value="DISEASERSIST"/>
</dbReference>
<reference evidence="6" key="1">
    <citation type="journal article" date="2012" name="Nat. Biotechnol.">
        <title>Draft genome sequence of pigeonpea (Cajanus cajan), an orphan legume crop of resource-poor farmers.</title>
        <authorList>
            <person name="Varshney R.K."/>
            <person name="Chen W."/>
            <person name="Li Y."/>
            <person name="Bharti A.K."/>
            <person name="Saxena R.K."/>
            <person name="Schlueter J.A."/>
            <person name="Donoghue M.T."/>
            <person name="Azam S."/>
            <person name="Fan G."/>
            <person name="Whaley A.M."/>
            <person name="Farmer A.D."/>
            <person name="Sheridan J."/>
            <person name="Iwata A."/>
            <person name="Tuteja R."/>
            <person name="Penmetsa R.V."/>
            <person name="Wu W."/>
            <person name="Upadhyaya H.D."/>
            <person name="Yang S.P."/>
            <person name="Shah T."/>
            <person name="Saxena K.B."/>
            <person name="Michael T."/>
            <person name="McCombie W.R."/>
            <person name="Yang B."/>
            <person name="Zhang G."/>
            <person name="Yang H."/>
            <person name="Wang J."/>
            <person name="Spillane C."/>
            <person name="Cook D.R."/>
            <person name="May G.D."/>
            <person name="Xu X."/>
            <person name="Jackson S.A."/>
        </authorList>
    </citation>
    <scope>NUCLEOTIDE SEQUENCE [LARGE SCALE GENOMIC DNA]</scope>
</reference>
<dbReference type="InterPro" id="IPR035897">
    <property type="entry name" value="Toll_tir_struct_dom_sf"/>
</dbReference>
<dbReference type="OMA" id="EINFECK"/>
<dbReference type="SUPFAM" id="SSF52540">
    <property type="entry name" value="P-loop containing nucleoside triphosphate hydrolases"/>
    <property type="match status" value="1"/>
</dbReference>
<dbReference type="GO" id="GO:0007165">
    <property type="term" value="P:signal transduction"/>
    <property type="evidence" value="ECO:0007669"/>
    <property type="project" value="InterPro"/>
</dbReference>
<dbReference type="FunFam" id="3.40.50.10140:FF:000007">
    <property type="entry name" value="Disease resistance protein (TIR-NBS-LRR class)"/>
    <property type="match status" value="1"/>
</dbReference>
<evidence type="ECO:0000259" key="5">
    <source>
        <dbReference type="PROSITE" id="PS50104"/>
    </source>
</evidence>
<name>A0A151RL03_CAJCA</name>
<dbReference type="PANTHER" id="PTHR11017:SF290">
    <property type="entry name" value="ADP-RIBOSYL CYCLASE_CYCLIC ADP-RIBOSE HYDROLASE"/>
    <property type="match status" value="1"/>
</dbReference>
<organism evidence="6 7">
    <name type="scientific">Cajanus cajan</name>
    <name type="common">Pigeon pea</name>
    <name type="synonym">Cajanus indicus</name>
    <dbReference type="NCBI Taxonomy" id="3821"/>
    <lineage>
        <taxon>Eukaryota</taxon>
        <taxon>Viridiplantae</taxon>
        <taxon>Streptophyta</taxon>
        <taxon>Embryophyta</taxon>
        <taxon>Tracheophyta</taxon>
        <taxon>Spermatophyta</taxon>
        <taxon>Magnoliopsida</taxon>
        <taxon>eudicotyledons</taxon>
        <taxon>Gunneridae</taxon>
        <taxon>Pentapetalae</taxon>
        <taxon>rosids</taxon>
        <taxon>fabids</taxon>
        <taxon>Fabales</taxon>
        <taxon>Fabaceae</taxon>
        <taxon>Papilionoideae</taxon>
        <taxon>50 kb inversion clade</taxon>
        <taxon>NPAAA clade</taxon>
        <taxon>indigoferoid/millettioid clade</taxon>
        <taxon>Phaseoleae</taxon>
        <taxon>Cajanus</taxon>
    </lineage>
</organism>
<dbReference type="SUPFAM" id="SSF52058">
    <property type="entry name" value="L domain-like"/>
    <property type="match status" value="1"/>
</dbReference>
<evidence type="ECO:0000256" key="4">
    <source>
        <dbReference type="ARBA" id="ARBA00023027"/>
    </source>
</evidence>